<dbReference type="Proteomes" id="UP001498398">
    <property type="component" value="Unassembled WGS sequence"/>
</dbReference>
<keyword evidence="1" id="KW-0732">Signal</keyword>
<evidence type="ECO:0000256" key="1">
    <source>
        <dbReference type="SAM" id="SignalP"/>
    </source>
</evidence>
<evidence type="ECO:0000313" key="2">
    <source>
        <dbReference type="EMBL" id="KAK7439398.1"/>
    </source>
</evidence>
<organism evidence="2 3">
    <name type="scientific">Marasmiellus scandens</name>
    <dbReference type="NCBI Taxonomy" id="2682957"/>
    <lineage>
        <taxon>Eukaryota</taxon>
        <taxon>Fungi</taxon>
        <taxon>Dikarya</taxon>
        <taxon>Basidiomycota</taxon>
        <taxon>Agaricomycotina</taxon>
        <taxon>Agaricomycetes</taxon>
        <taxon>Agaricomycetidae</taxon>
        <taxon>Agaricales</taxon>
        <taxon>Marasmiineae</taxon>
        <taxon>Omphalotaceae</taxon>
        <taxon>Marasmiellus</taxon>
    </lineage>
</organism>
<accession>A0ABR1IRP6</accession>
<dbReference type="EMBL" id="JBANRG010000073">
    <property type="protein sequence ID" value="KAK7439398.1"/>
    <property type="molecule type" value="Genomic_DNA"/>
</dbReference>
<name>A0ABR1IRP6_9AGAR</name>
<protein>
    <submittedName>
        <fullName evidence="2">Uncharacterized protein</fullName>
    </submittedName>
</protein>
<reference evidence="2 3" key="1">
    <citation type="submission" date="2024-01" db="EMBL/GenBank/DDBJ databases">
        <title>A draft genome for the cacao thread blight pathogen Marasmiellus scandens.</title>
        <authorList>
            <person name="Baruah I.K."/>
            <person name="Leung J."/>
            <person name="Bukari Y."/>
            <person name="Amoako-Attah I."/>
            <person name="Meinhardt L.W."/>
            <person name="Bailey B.A."/>
            <person name="Cohen S.P."/>
        </authorList>
    </citation>
    <scope>NUCLEOTIDE SEQUENCE [LARGE SCALE GENOMIC DNA]</scope>
    <source>
        <strain evidence="2 3">GH-19</strain>
    </source>
</reference>
<feature type="chain" id="PRO_5047089199" evidence="1">
    <location>
        <begin position="28"/>
        <end position="144"/>
    </location>
</feature>
<gene>
    <name evidence="2" type="ORF">VKT23_017619</name>
</gene>
<feature type="signal peptide" evidence="1">
    <location>
        <begin position="1"/>
        <end position="27"/>
    </location>
</feature>
<comment type="caution">
    <text evidence="2">The sequence shown here is derived from an EMBL/GenBank/DDBJ whole genome shotgun (WGS) entry which is preliminary data.</text>
</comment>
<proteinExistence type="predicted"/>
<evidence type="ECO:0000313" key="3">
    <source>
        <dbReference type="Proteomes" id="UP001498398"/>
    </source>
</evidence>
<keyword evidence="3" id="KW-1185">Reference proteome</keyword>
<sequence length="144" mass="16207">MLQIFSPFMFLLLHILPLPFLFSSVLASPIPIVDVDIPEIISDVPKSPYVTRFSHRIQNIGHEASARIWEYVNEIPGLLSSENEQEALDIFAERALEEPIFISVRGISPPAKEESYSIARRSIETGVEEQRRTILDLARASSSS</sequence>